<feature type="domain" description="PKD/Chitinase" evidence="1">
    <location>
        <begin position="125"/>
        <end position="206"/>
    </location>
</feature>
<dbReference type="SUPFAM" id="SSF49299">
    <property type="entry name" value="PKD domain"/>
    <property type="match status" value="1"/>
</dbReference>
<dbReference type="SMART" id="SM00089">
    <property type="entry name" value="PKD"/>
    <property type="match status" value="2"/>
</dbReference>
<dbReference type="OrthoDB" id="5381604at2"/>
<reference evidence="2 3" key="1">
    <citation type="submission" date="2015-10" db="EMBL/GenBank/DDBJ databases">
        <title>Draft genome sequence of Salegentibacter salinarum KCTC 12975.</title>
        <authorList>
            <person name="Lin W."/>
            <person name="Zheng Q."/>
        </authorList>
    </citation>
    <scope>NUCLEOTIDE SEQUENCE [LARGE SCALE GENOMIC DNA]</scope>
    <source>
        <strain evidence="2 3">KCTC 12975</strain>
    </source>
</reference>
<dbReference type="Gene3D" id="2.60.40.10">
    <property type="entry name" value="Immunoglobulins"/>
    <property type="match status" value="1"/>
</dbReference>
<evidence type="ECO:0000313" key="2">
    <source>
        <dbReference type="EMBL" id="PKD21687.1"/>
    </source>
</evidence>
<proteinExistence type="predicted"/>
<dbReference type="InterPro" id="IPR035986">
    <property type="entry name" value="PKD_dom_sf"/>
</dbReference>
<accession>A0A2N0U3V6</accession>
<evidence type="ECO:0000259" key="1">
    <source>
        <dbReference type="SMART" id="SM00089"/>
    </source>
</evidence>
<dbReference type="EMBL" id="LKTS01000001">
    <property type="protein sequence ID" value="PKD21687.1"/>
    <property type="molecule type" value="Genomic_DNA"/>
</dbReference>
<gene>
    <name evidence="2" type="ORF">APR41_01490</name>
</gene>
<dbReference type="InterPro" id="IPR008979">
    <property type="entry name" value="Galactose-bd-like_sf"/>
</dbReference>
<dbReference type="InterPro" id="IPR013783">
    <property type="entry name" value="Ig-like_fold"/>
</dbReference>
<dbReference type="Gene3D" id="2.60.120.260">
    <property type="entry name" value="Galactose-binding domain-like"/>
    <property type="match status" value="3"/>
</dbReference>
<name>A0A2N0U3V6_9FLAO</name>
<feature type="domain" description="PKD/Chitinase" evidence="1">
    <location>
        <begin position="40"/>
        <end position="119"/>
    </location>
</feature>
<organism evidence="2 3">
    <name type="scientific">Salegentibacter salinarum</name>
    <dbReference type="NCBI Taxonomy" id="447422"/>
    <lineage>
        <taxon>Bacteria</taxon>
        <taxon>Pseudomonadati</taxon>
        <taxon>Bacteroidota</taxon>
        <taxon>Flavobacteriia</taxon>
        <taxon>Flavobacteriales</taxon>
        <taxon>Flavobacteriaceae</taxon>
        <taxon>Salegentibacter</taxon>
    </lineage>
</organism>
<dbReference type="STRING" id="447422.SAMN05660903_00265"/>
<keyword evidence="3" id="KW-1185">Reference proteome</keyword>
<comment type="caution">
    <text evidence="2">The sequence shown here is derived from an EMBL/GenBank/DDBJ whole genome shotgun (WGS) entry which is preliminary data.</text>
</comment>
<protein>
    <recommendedName>
        <fullName evidence="1">PKD/Chitinase domain-containing protein</fullName>
    </recommendedName>
</protein>
<dbReference type="SUPFAM" id="SSF49785">
    <property type="entry name" value="Galactose-binding domain-like"/>
    <property type="match status" value="1"/>
</dbReference>
<evidence type="ECO:0000313" key="3">
    <source>
        <dbReference type="Proteomes" id="UP000232673"/>
    </source>
</evidence>
<sequence>MKKYYKIIFAFLLALPFAGCESDDRELVDLEQVEAPANLGATFQITQDNSGLVEITPTGEGAALYSVDFGDGSTPSEEIKVGESVEHIYEEGEYEIEVTGTNINGKTATGTQPLTVSFLAPEDLETEIIKDADDNYTVTVSASATNAAMFEVYFGENEDEEAALLMPGETVSYTYSSIGAYNIRVVALSGGAATTEVTEEISITDPLFLPIDFESETLNYTFNNFGGGEGAGAPIIDNPDPSGVNTSDKVASYTKPEGSETWAGTTIALDEPINFSSERYISMDVWSPEAGTDVVFKVENLENADLFVEATATTKVDEGWETLTFDMNEFDPSIEYGRIVLFFNFDVPGSGETYYFDNIETTRLELIKLPIDFESENLTYEWGGFGGAGAGVIDNPDMSGINSSTKVTELGKGEGAEGWAGVSLNLDEPLSYENGTIVKMKTWSPEAGVPILLKFEDSDSEPDGNGNPSVFVEVTQNTTVAEEWEELSFDLSTFEAFDENIDYDRLIVFYDFNSPGEGTNFYFDDVRMTSEDEPTSVMLPVGFENSGLNYELTPFEGADSTVEENPFQEGINTSSTVVRSTKTEGALFYAGTTLQLDGPIEFNGNNKISVKVYSPKADIPVRVKLENNDDSGIFAEVDANTTVANQWEELVFEFSDEQIAQEYSKVILFFEIIEGVPGDGSTYYYDDIQLTN</sequence>
<dbReference type="InterPro" id="IPR022409">
    <property type="entry name" value="PKD/Chitinase_dom"/>
</dbReference>
<dbReference type="Proteomes" id="UP000232673">
    <property type="component" value="Unassembled WGS sequence"/>
</dbReference>
<dbReference type="RefSeq" id="WP_079711427.1">
    <property type="nucleotide sequence ID" value="NZ_FUZC01000001.1"/>
</dbReference>
<dbReference type="AlphaFoldDB" id="A0A2N0U3V6"/>